<dbReference type="GO" id="GO:0006457">
    <property type="term" value="P:protein folding"/>
    <property type="evidence" value="ECO:0007669"/>
    <property type="project" value="TreeGrafter"/>
</dbReference>
<feature type="compositionally biased region" description="Polar residues" evidence="2">
    <location>
        <begin position="172"/>
        <end position="185"/>
    </location>
</feature>
<evidence type="ECO:0000259" key="3">
    <source>
        <dbReference type="Pfam" id="PF02114"/>
    </source>
</evidence>
<dbReference type="InterPro" id="IPR036249">
    <property type="entry name" value="Thioredoxin-like_sf"/>
</dbReference>
<comment type="caution">
    <text evidence="4">The sequence shown here is derived from an EMBL/GenBank/DDBJ whole genome shotgun (WGS) entry which is preliminary data.</text>
</comment>
<dbReference type="SUPFAM" id="SSF52833">
    <property type="entry name" value="Thioredoxin-like"/>
    <property type="match status" value="1"/>
</dbReference>
<dbReference type="PANTHER" id="PTHR45809">
    <property type="entry name" value="VIRAL IAP-ASSOCIATED FACTOR HOMOLOG"/>
    <property type="match status" value="1"/>
</dbReference>
<dbReference type="PANTHER" id="PTHR45809:SF3">
    <property type="entry name" value="VIRAL IAP-ASSOCIATED FACTOR HOMOLOG"/>
    <property type="match status" value="1"/>
</dbReference>
<accession>A0A2G8SAK0</accession>
<dbReference type="Pfam" id="PF02114">
    <property type="entry name" value="Phosducin"/>
    <property type="match status" value="1"/>
</dbReference>
<dbReference type="OrthoDB" id="45518at2759"/>
<dbReference type="InterPro" id="IPR051498">
    <property type="entry name" value="Phosducin-like_chap/apop_reg"/>
</dbReference>
<dbReference type="Proteomes" id="UP000230002">
    <property type="component" value="Unassembled WGS sequence"/>
</dbReference>
<dbReference type="Gene3D" id="3.40.30.10">
    <property type="entry name" value="Glutaredoxin"/>
    <property type="match status" value="1"/>
</dbReference>
<proteinExistence type="inferred from homology"/>
<dbReference type="GO" id="GO:0005737">
    <property type="term" value="C:cytoplasm"/>
    <property type="evidence" value="ECO:0007669"/>
    <property type="project" value="TreeGrafter"/>
</dbReference>
<feature type="region of interest" description="Disordered" evidence="2">
    <location>
        <begin position="143"/>
        <end position="203"/>
    </location>
</feature>
<gene>
    <name evidence="4" type="ORF">GSI_07330</name>
</gene>
<evidence type="ECO:0000313" key="5">
    <source>
        <dbReference type="Proteomes" id="UP000230002"/>
    </source>
</evidence>
<dbReference type="InterPro" id="IPR024253">
    <property type="entry name" value="Phosducin_thioredoxin-like_dom"/>
</dbReference>
<comment type="similarity">
    <text evidence="1">Belongs to the phosducin family.</text>
</comment>
<feature type="compositionally biased region" description="Acidic residues" evidence="2">
    <location>
        <begin position="157"/>
        <end position="167"/>
    </location>
</feature>
<dbReference type="STRING" id="1077348.A0A2G8SAK0"/>
<feature type="domain" description="Phosducin" evidence="3">
    <location>
        <begin position="29"/>
        <end position="117"/>
    </location>
</feature>
<dbReference type="AlphaFoldDB" id="A0A2G8SAK0"/>
<evidence type="ECO:0000313" key="4">
    <source>
        <dbReference type="EMBL" id="PIL30628.1"/>
    </source>
</evidence>
<sequence>MIRRKKLQEARKMEMARFGRVYPISREDYTREITEASKVNEEGDAMERGTGVVVFLYKDGISHSDRAKEQITILAQRHPHTKFVSIVGDKCIPNLPDARLPMLIIYRKGEVLNQLVAWGADRERRIEELEAVLILAGAIIPQQRRPPDENRDRDDSGSDLDDLEDDDPSSRMRSASTRTNAQPQKNLRGKKGDDSDSDFEFDL</sequence>
<organism evidence="4 5">
    <name type="scientific">Ganoderma sinense ZZ0214-1</name>
    <dbReference type="NCBI Taxonomy" id="1077348"/>
    <lineage>
        <taxon>Eukaryota</taxon>
        <taxon>Fungi</taxon>
        <taxon>Dikarya</taxon>
        <taxon>Basidiomycota</taxon>
        <taxon>Agaricomycotina</taxon>
        <taxon>Agaricomycetes</taxon>
        <taxon>Polyporales</taxon>
        <taxon>Polyporaceae</taxon>
        <taxon>Ganoderma</taxon>
    </lineage>
</organism>
<dbReference type="EMBL" id="AYKW01000014">
    <property type="protein sequence ID" value="PIL30628.1"/>
    <property type="molecule type" value="Genomic_DNA"/>
</dbReference>
<protein>
    <recommendedName>
        <fullName evidence="3">Phosducin domain-containing protein</fullName>
    </recommendedName>
</protein>
<evidence type="ECO:0000256" key="2">
    <source>
        <dbReference type="SAM" id="MobiDB-lite"/>
    </source>
</evidence>
<feature type="compositionally biased region" description="Basic and acidic residues" evidence="2">
    <location>
        <begin position="145"/>
        <end position="156"/>
    </location>
</feature>
<keyword evidence="5" id="KW-1185">Reference proteome</keyword>
<name>A0A2G8SAK0_9APHY</name>
<evidence type="ECO:0000256" key="1">
    <source>
        <dbReference type="ARBA" id="ARBA00009686"/>
    </source>
</evidence>
<reference evidence="4 5" key="1">
    <citation type="journal article" date="2015" name="Sci. Rep.">
        <title>Chromosome-level genome map provides insights into diverse defense mechanisms in the medicinal fungus Ganoderma sinense.</title>
        <authorList>
            <person name="Zhu Y."/>
            <person name="Xu J."/>
            <person name="Sun C."/>
            <person name="Zhou S."/>
            <person name="Xu H."/>
            <person name="Nelson D.R."/>
            <person name="Qian J."/>
            <person name="Song J."/>
            <person name="Luo H."/>
            <person name="Xiang L."/>
            <person name="Li Y."/>
            <person name="Xu Z."/>
            <person name="Ji A."/>
            <person name="Wang L."/>
            <person name="Lu S."/>
            <person name="Hayward A."/>
            <person name="Sun W."/>
            <person name="Li X."/>
            <person name="Schwartz D.C."/>
            <person name="Wang Y."/>
            <person name="Chen S."/>
        </authorList>
    </citation>
    <scope>NUCLEOTIDE SEQUENCE [LARGE SCALE GENOMIC DNA]</scope>
    <source>
        <strain evidence="4 5">ZZ0214-1</strain>
    </source>
</reference>